<dbReference type="Proteomes" id="UP000008066">
    <property type="component" value="Unassembled WGS sequence"/>
</dbReference>
<dbReference type="PANTHER" id="PTHR48024:SF60">
    <property type="entry name" value="RNA-BINDING PROTEIN, PUTATIVE (AFU_ORTHOLOGUE AFUA_3G08580)-RELATED"/>
    <property type="match status" value="1"/>
</dbReference>
<dbReference type="STRING" id="759272.G0S0F3"/>
<proteinExistence type="predicted"/>
<keyword evidence="6" id="KW-1185">Reference proteome</keyword>
<dbReference type="InterPro" id="IPR050886">
    <property type="entry name" value="RNA-binding_reg"/>
</dbReference>
<reference evidence="5 6" key="1">
    <citation type="journal article" date="2011" name="Cell">
        <title>Insight into structure and assembly of the nuclear pore complex by utilizing the genome of a eukaryotic thermophile.</title>
        <authorList>
            <person name="Amlacher S."/>
            <person name="Sarges P."/>
            <person name="Flemming D."/>
            <person name="van Noort V."/>
            <person name="Kunze R."/>
            <person name="Devos D.P."/>
            <person name="Arumugam M."/>
            <person name="Bork P."/>
            <person name="Hurt E."/>
        </authorList>
    </citation>
    <scope>NUCLEOTIDE SEQUENCE [LARGE SCALE GENOMIC DNA]</scope>
    <source>
        <strain evidence="6">DSM 1495 / CBS 144.50 / IMI 039719</strain>
    </source>
</reference>
<dbReference type="OrthoDB" id="439808at2759"/>
<protein>
    <recommendedName>
        <fullName evidence="4">RRM domain-containing protein</fullName>
    </recommendedName>
</protein>
<feature type="region of interest" description="Disordered" evidence="3">
    <location>
        <begin position="76"/>
        <end position="103"/>
    </location>
</feature>
<keyword evidence="1 2" id="KW-0694">RNA-binding</keyword>
<gene>
    <name evidence="5" type="ORF">CTHT_0009820</name>
</gene>
<evidence type="ECO:0000256" key="3">
    <source>
        <dbReference type="SAM" id="MobiDB-lite"/>
    </source>
</evidence>
<dbReference type="InterPro" id="IPR048289">
    <property type="entry name" value="RRM2_NsCP33-like"/>
</dbReference>
<dbReference type="HOGENOM" id="CLU_012062_28_1_1"/>
<dbReference type="AlphaFoldDB" id="G0S0F3"/>
<dbReference type="EMBL" id="GL988037">
    <property type="protein sequence ID" value="EGS23314.1"/>
    <property type="molecule type" value="Genomic_DNA"/>
</dbReference>
<dbReference type="Pfam" id="PF00076">
    <property type="entry name" value="RRM_1"/>
    <property type="match status" value="1"/>
</dbReference>
<dbReference type="eggNOG" id="KOG0118">
    <property type="taxonomic scope" value="Eukaryota"/>
</dbReference>
<dbReference type="PANTHER" id="PTHR48024">
    <property type="entry name" value="GEO13361P1-RELATED"/>
    <property type="match status" value="1"/>
</dbReference>
<dbReference type="InterPro" id="IPR000504">
    <property type="entry name" value="RRM_dom"/>
</dbReference>
<dbReference type="GeneID" id="18255020"/>
<evidence type="ECO:0000313" key="6">
    <source>
        <dbReference type="Proteomes" id="UP000008066"/>
    </source>
</evidence>
<feature type="domain" description="RRM" evidence="4">
    <location>
        <begin position="2"/>
        <end position="80"/>
    </location>
</feature>
<dbReference type="CDD" id="cd21608">
    <property type="entry name" value="RRM2_NsCP33_like"/>
    <property type="match status" value="1"/>
</dbReference>
<organism evidence="6">
    <name type="scientific">Chaetomium thermophilum (strain DSM 1495 / CBS 144.50 / IMI 039719)</name>
    <name type="common">Thermochaetoides thermophila</name>
    <dbReference type="NCBI Taxonomy" id="759272"/>
    <lineage>
        <taxon>Eukaryota</taxon>
        <taxon>Fungi</taxon>
        <taxon>Dikarya</taxon>
        <taxon>Ascomycota</taxon>
        <taxon>Pezizomycotina</taxon>
        <taxon>Sordariomycetes</taxon>
        <taxon>Sordariomycetidae</taxon>
        <taxon>Sordariales</taxon>
        <taxon>Chaetomiaceae</taxon>
        <taxon>Thermochaetoides</taxon>
    </lineage>
</organism>
<dbReference type="OMA" id="MAMYQQY"/>
<name>G0S0F3_CHATD</name>
<evidence type="ECO:0000259" key="4">
    <source>
        <dbReference type="PROSITE" id="PS50102"/>
    </source>
</evidence>
<dbReference type="InterPro" id="IPR035979">
    <property type="entry name" value="RBD_domain_sf"/>
</dbReference>
<dbReference type="GO" id="GO:0003723">
    <property type="term" value="F:RNA binding"/>
    <property type="evidence" value="ECO:0007669"/>
    <property type="project" value="UniProtKB-UniRule"/>
</dbReference>
<evidence type="ECO:0000256" key="2">
    <source>
        <dbReference type="PROSITE-ProRule" id="PRU00176"/>
    </source>
</evidence>
<dbReference type="PROSITE" id="PS50102">
    <property type="entry name" value="RRM"/>
    <property type="match status" value="1"/>
</dbReference>
<accession>G0S0F3</accession>
<dbReference type="InterPro" id="IPR012677">
    <property type="entry name" value="Nucleotide-bd_a/b_plait_sf"/>
</dbReference>
<dbReference type="Gene3D" id="3.30.70.330">
    <property type="match status" value="1"/>
</dbReference>
<dbReference type="KEGG" id="cthr:CTHT_0009820"/>
<dbReference type="GO" id="GO:0005634">
    <property type="term" value="C:nucleus"/>
    <property type="evidence" value="ECO:0007669"/>
    <property type="project" value="TreeGrafter"/>
</dbReference>
<evidence type="ECO:0000313" key="5">
    <source>
        <dbReference type="EMBL" id="EGS23314.1"/>
    </source>
</evidence>
<sequence length="191" mass="20545">MSKLFIGGLAWHTEDATLKKKFEEFGVVEEAVVVKDRDTGRSRGFGFVRYTNEADAQKAMDAMNNVEFDGRQIRVDKASDTGPKGGTAARASTSPAAATFNNTNRSPYAIPMPVISSSPMSPIAYGAPQPTPYGMPPATTGIYPNYPRGYVQPGYPIPAQAWATQLYMYPAPATQQGQPSSQEPSAGPGRY</sequence>
<evidence type="ECO:0000256" key="1">
    <source>
        <dbReference type="ARBA" id="ARBA00022884"/>
    </source>
</evidence>
<dbReference type="RefSeq" id="XP_006691505.1">
    <property type="nucleotide sequence ID" value="XM_006691442.1"/>
</dbReference>
<dbReference type="SMART" id="SM00360">
    <property type="entry name" value="RRM"/>
    <property type="match status" value="1"/>
</dbReference>
<dbReference type="SUPFAM" id="SSF54928">
    <property type="entry name" value="RNA-binding domain, RBD"/>
    <property type="match status" value="1"/>
</dbReference>
<feature type="compositionally biased region" description="Low complexity" evidence="3">
    <location>
        <begin position="87"/>
        <end position="99"/>
    </location>
</feature>